<dbReference type="OrthoDB" id="630895at2759"/>
<dbReference type="InterPro" id="IPR007344">
    <property type="entry name" value="GrpB/CoaE"/>
</dbReference>
<sequence>MLAGAAELRDCLAGIPVSAILHPLEDDEASTERIAHRKVPASLDIVEPDPDWPTYFEIFKSRIESAWNSQLSGEDEHKVAILSISHVGSTAVPGLPAKAIIDIDLVLSNVTRPFESYYVTRLEAAGFQFLLREPGWYEHRFFIASDPVACNLHVFGPQCAMVARHVIFRDWLKENSSDRDLYARTKRACSQAAKEQGMGMQEYSRSKDVVVMEILTRAVKSAGLVFESE</sequence>
<name>A0A6A6F4W0_9PEZI</name>
<dbReference type="AlphaFoldDB" id="A0A6A6F4W0"/>
<evidence type="ECO:0000313" key="2">
    <source>
        <dbReference type="Proteomes" id="UP000799539"/>
    </source>
</evidence>
<reference evidence="1" key="1">
    <citation type="journal article" date="2020" name="Stud. Mycol.">
        <title>101 Dothideomycetes genomes: a test case for predicting lifestyles and emergence of pathogens.</title>
        <authorList>
            <person name="Haridas S."/>
            <person name="Albert R."/>
            <person name="Binder M."/>
            <person name="Bloem J."/>
            <person name="Labutti K."/>
            <person name="Salamov A."/>
            <person name="Andreopoulos B."/>
            <person name="Baker S."/>
            <person name="Barry K."/>
            <person name="Bills G."/>
            <person name="Bluhm B."/>
            <person name="Cannon C."/>
            <person name="Castanera R."/>
            <person name="Culley D."/>
            <person name="Daum C."/>
            <person name="Ezra D."/>
            <person name="Gonzalez J."/>
            <person name="Henrissat B."/>
            <person name="Kuo A."/>
            <person name="Liang C."/>
            <person name="Lipzen A."/>
            <person name="Lutzoni F."/>
            <person name="Magnuson J."/>
            <person name="Mondo S."/>
            <person name="Nolan M."/>
            <person name="Ohm R."/>
            <person name="Pangilinan J."/>
            <person name="Park H.-J."/>
            <person name="Ramirez L."/>
            <person name="Alfaro M."/>
            <person name="Sun H."/>
            <person name="Tritt A."/>
            <person name="Yoshinaga Y."/>
            <person name="Zwiers L.-H."/>
            <person name="Turgeon B."/>
            <person name="Goodwin S."/>
            <person name="Spatafora J."/>
            <person name="Crous P."/>
            <person name="Grigoriev I."/>
        </authorList>
    </citation>
    <scope>NUCLEOTIDE SEQUENCE</scope>
    <source>
        <strain evidence="1">SCOH1-5</strain>
    </source>
</reference>
<accession>A0A6A6F4W0</accession>
<gene>
    <name evidence="1" type="ORF">CERZMDRAFT_101650</name>
</gene>
<dbReference type="InterPro" id="IPR043519">
    <property type="entry name" value="NT_sf"/>
</dbReference>
<keyword evidence="2" id="KW-1185">Reference proteome</keyword>
<dbReference type="PANTHER" id="PTHR34822:SF1">
    <property type="entry name" value="GRPB FAMILY PROTEIN"/>
    <property type="match status" value="1"/>
</dbReference>
<dbReference type="Gene3D" id="3.30.460.10">
    <property type="entry name" value="Beta Polymerase, domain 2"/>
    <property type="match status" value="1"/>
</dbReference>
<proteinExistence type="predicted"/>
<evidence type="ECO:0008006" key="3">
    <source>
        <dbReference type="Google" id="ProtNLM"/>
    </source>
</evidence>
<organism evidence="1 2">
    <name type="scientific">Cercospora zeae-maydis SCOH1-5</name>
    <dbReference type="NCBI Taxonomy" id="717836"/>
    <lineage>
        <taxon>Eukaryota</taxon>
        <taxon>Fungi</taxon>
        <taxon>Dikarya</taxon>
        <taxon>Ascomycota</taxon>
        <taxon>Pezizomycotina</taxon>
        <taxon>Dothideomycetes</taxon>
        <taxon>Dothideomycetidae</taxon>
        <taxon>Mycosphaerellales</taxon>
        <taxon>Mycosphaerellaceae</taxon>
        <taxon>Cercospora</taxon>
    </lineage>
</organism>
<dbReference type="Proteomes" id="UP000799539">
    <property type="component" value="Unassembled WGS sequence"/>
</dbReference>
<evidence type="ECO:0000313" key="1">
    <source>
        <dbReference type="EMBL" id="KAF2208199.1"/>
    </source>
</evidence>
<dbReference type="EMBL" id="ML992696">
    <property type="protein sequence ID" value="KAF2208199.1"/>
    <property type="molecule type" value="Genomic_DNA"/>
</dbReference>
<dbReference type="SUPFAM" id="SSF81301">
    <property type="entry name" value="Nucleotidyltransferase"/>
    <property type="match status" value="1"/>
</dbReference>
<dbReference type="PANTHER" id="PTHR34822">
    <property type="entry name" value="GRPB DOMAIN PROTEIN (AFU_ORTHOLOGUE AFUA_1G01530)"/>
    <property type="match status" value="1"/>
</dbReference>
<protein>
    <recommendedName>
        <fullName evidence="3">GrpB domain protein</fullName>
    </recommendedName>
</protein>
<dbReference type="Pfam" id="PF04229">
    <property type="entry name" value="GrpB"/>
    <property type="match status" value="1"/>
</dbReference>